<dbReference type="PROSITE" id="PS51352">
    <property type="entry name" value="THIOREDOXIN_2"/>
    <property type="match status" value="1"/>
</dbReference>
<organism evidence="2 3">
    <name type="scientific">Flectobacillus roseus</name>
    <dbReference type="NCBI Taxonomy" id="502259"/>
    <lineage>
        <taxon>Bacteria</taxon>
        <taxon>Pseudomonadati</taxon>
        <taxon>Bacteroidota</taxon>
        <taxon>Cytophagia</taxon>
        <taxon>Cytophagales</taxon>
        <taxon>Flectobacillaceae</taxon>
        <taxon>Flectobacillus</taxon>
    </lineage>
</organism>
<comment type="caution">
    <text evidence="2">The sequence shown here is derived from an EMBL/GenBank/DDBJ whole genome shotgun (WGS) entry which is preliminary data.</text>
</comment>
<reference evidence="2 3" key="1">
    <citation type="submission" date="2023-05" db="EMBL/GenBank/DDBJ databases">
        <title>Novel species of genus Flectobacillus isolated from stream in China.</title>
        <authorList>
            <person name="Lu H."/>
        </authorList>
    </citation>
    <scope>NUCLEOTIDE SEQUENCE [LARGE SCALE GENOMIC DNA]</scope>
    <source>
        <strain evidence="2 3">KCTC 42575</strain>
    </source>
</reference>
<accession>A0ABT6Y4X1</accession>
<dbReference type="Proteomes" id="UP001236507">
    <property type="component" value="Unassembled WGS sequence"/>
</dbReference>
<dbReference type="SUPFAM" id="SSF52833">
    <property type="entry name" value="Thioredoxin-like"/>
    <property type="match status" value="1"/>
</dbReference>
<dbReference type="Gene3D" id="3.40.30.10">
    <property type="entry name" value="Glutaredoxin"/>
    <property type="match status" value="1"/>
</dbReference>
<dbReference type="EMBL" id="JASHIF010000004">
    <property type="protein sequence ID" value="MDI9858595.1"/>
    <property type="molecule type" value="Genomic_DNA"/>
</dbReference>
<dbReference type="PANTHER" id="PTHR42852:SF13">
    <property type="entry name" value="PROTEIN DIPZ"/>
    <property type="match status" value="1"/>
</dbReference>
<name>A0ABT6Y4X1_9BACT</name>
<gene>
    <name evidence="2" type="ORF">QM524_05200</name>
</gene>
<feature type="domain" description="Thioredoxin" evidence="1">
    <location>
        <begin position="1"/>
        <end position="135"/>
    </location>
</feature>
<evidence type="ECO:0000313" key="3">
    <source>
        <dbReference type="Proteomes" id="UP001236507"/>
    </source>
</evidence>
<dbReference type="InterPro" id="IPR013740">
    <property type="entry name" value="Redoxin"/>
</dbReference>
<dbReference type="CDD" id="cd02966">
    <property type="entry name" value="TlpA_like_family"/>
    <property type="match status" value="1"/>
</dbReference>
<dbReference type="RefSeq" id="WP_283343772.1">
    <property type="nucleotide sequence ID" value="NZ_JASHIF010000004.1"/>
</dbReference>
<dbReference type="Pfam" id="PF08534">
    <property type="entry name" value="Redoxin"/>
    <property type="match status" value="1"/>
</dbReference>
<proteinExistence type="predicted"/>
<evidence type="ECO:0000313" key="2">
    <source>
        <dbReference type="EMBL" id="MDI9858595.1"/>
    </source>
</evidence>
<dbReference type="InterPro" id="IPR013766">
    <property type="entry name" value="Thioredoxin_domain"/>
</dbReference>
<sequence>MAQKDIDNVHISTWMNSSKQSIKGKYVILDFWATWCGPCIKGLIETNEIAKSYKDKILFLAISEEEIKPVKEFLSRRSFNQNFVLDSLGSTFKHFDVKGIPEVLMINPAGEVVWRGHSSNLDEKLINKFLNGELSTKTPETIPTVSKKALVAKEPAPSIDKNAQFVFNLYDKDTLYQGISELRVVDKKVFFRLRDCYLKNALLYVTNVNLTGITFSVPDSTLLKRIGLIFKSNTMTYPESREIIIKGLESYFNLNIVQKPLTKDIFLLEIDKPSKLEANATILNAKAVSNNAQKGSSAGYATIGGKQYFVGIGLTLKALSMHLSSFTPFKFSTVIDSSQKYDFEVPVESIIELTETLKNKYGIDLKPSKQDFEHYYISSK</sequence>
<evidence type="ECO:0000259" key="1">
    <source>
        <dbReference type="PROSITE" id="PS51352"/>
    </source>
</evidence>
<keyword evidence="3" id="KW-1185">Reference proteome</keyword>
<dbReference type="InterPro" id="IPR050553">
    <property type="entry name" value="Thioredoxin_ResA/DsbE_sf"/>
</dbReference>
<dbReference type="InterPro" id="IPR036249">
    <property type="entry name" value="Thioredoxin-like_sf"/>
</dbReference>
<dbReference type="PANTHER" id="PTHR42852">
    <property type="entry name" value="THIOL:DISULFIDE INTERCHANGE PROTEIN DSBE"/>
    <property type="match status" value="1"/>
</dbReference>
<protein>
    <submittedName>
        <fullName evidence="2">TlpA disulfide reductase family protein</fullName>
    </submittedName>
</protein>